<organism evidence="9 10">
    <name type="scientific">Phtheirospermum japonicum</name>
    <dbReference type="NCBI Taxonomy" id="374723"/>
    <lineage>
        <taxon>Eukaryota</taxon>
        <taxon>Viridiplantae</taxon>
        <taxon>Streptophyta</taxon>
        <taxon>Embryophyta</taxon>
        <taxon>Tracheophyta</taxon>
        <taxon>Spermatophyta</taxon>
        <taxon>Magnoliopsida</taxon>
        <taxon>eudicotyledons</taxon>
        <taxon>Gunneridae</taxon>
        <taxon>Pentapetalae</taxon>
        <taxon>asterids</taxon>
        <taxon>lamiids</taxon>
        <taxon>Lamiales</taxon>
        <taxon>Orobanchaceae</taxon>
        <taxon>Orobanchaceae incertae sedis</taxon>
        <taxon>Phtheirospermum</taxon>
    </lineage>
</organism>
<reference evidence="9" key="1">
    <citation type="submission" date="2020-07" db="EMBL/GenBank/DDBJ databases">
        <title>Ethylene signaling mediates host invasion by parasitic plants.</title>
        <authorList>
            <person name="Yoshida S."/>
        </authorList>
    </citation>
    <scope>NUCLEOTIDE SEQUENCE</scope>
    <source>
        <strain evidence="9">Okayama</strain>
    </source>
</reference>
<comment type="caution">
    <text evidence="9">The sequence shown here is derived from an EMBL/GenBank/DDBJ whole genome shotgun (WGS) entry which is preliminary data.</text>
</comment>
<feature type="region of interest" description="Disordered" evidence="8">
    <location>
        <begin position="20"/>
        <end position="59"/>
    </location>
</feature>
<gene>
    <name evidence="9" type="ORF">PHJA_001257800</name>
</gene>
<keyword evidence="3" id="KW-0808">Transferase</keyword>
<evidence type="ECO:0000313" key="10">
    <source>
        <dbReference type="Proteomes" id="UP000653305"/>
    </source>
</evidence>
<keyword evidence="6" id="KW-0833">Ubl conjugation pathway</keyword>
<protein>
    <recommendedName>
        <fullName evidence="2">RING-type E3 ubiquitin transferase</fullName>
        <ecNumber evidence="2">2.3.2.27</ecNumber>
    </recommendedName>
</protein>
<dbReference type="EC" id="2.3.2.27" evidence="2"/>
<evidence type="ECO:0000256" key="2">
    <source>
        <dbReference type="ARBA" id="ARBA00012483"/>
    </source>
</evidence>
<evidence type="ECO:0000256" key="3">
    <source>
        <dbReference type="ARBA" id="ARBA00022679"/>
    </source>
</evidence>
<sequence>MSDFLFDSDYENISCTCAANESSSAGNNLLQRDTNETTDSSNRGLRSSNSNHGPTAENNFKAWLPHNLYKSGSSNNNNNNASCSSSNSLVGPLNLRSVVGTTSRAGPTISRSSRGPRISESPPTNLSLRNVSAPRTRYIAQEQIHRGLNPENLEPCRNHNSGSRAGPSSSFPLLPHEMLAWQDRQRSSEATPGTHEYDAFAPSPFGSSSTDEVGTTSRVRRSSAFVMDTPGSGVNGRDVLSAVEGRERLILQVLNGMHMGPHFRSEDHILIDPFVNGFVELHDSHRDLRLDVDNMSYEELLALEERIGNVNNGLSEGNIGVSMRQHKYEAIRGSLNLEPCSICRTCNTREMLVTKSRM</sequence>
<feature type="region of interest" description="Disordered" evidence="8">
    <location>
        <begin position="98"/>
        <end position="128"/>
    </location>
</feature>
<dbReference type="AlphaFoldDB" id="A0A830C1Y6"/>
<keyword evidence="10" id="KW-1185">Reference proteome</keyword>
<feature type="compositionally biased region" description="Polar residues" evidence="8">
    <location>
        <begin position="99"/>
        <end position="113"/>
    </location>
</feature>
<feature type="compositionally biased region" description="Polar residues" evidence="8">
    <location>
        <begin position="20"/>
        <end position="32"/>
    </location>
</feature>
<evidence type="ECO:0000256" key="4">
    <source>
        <dbReference type="ARBA" id="ARBA00022723"/>
    </source>
</evidence>
<feature type="compositionally biased region" description="Polar residues" evidence="8">
    <location>
        <begin position="158"/>
        <end position="171"/>
    </location>
</feature>
<evidence type="ECO:0000256" key="5">
    <source>
        <dbReference type="ARBA" id="ARBA00022771"/>
    </source>
</evidence>
<evidence type="ECO:0000256" key="8">
    <source>
        <dbReference type="SAM" id="MobiDB-lite"/>
    </source>
</evidence>
<proteinExistence type="predicted"/>
<feature type="compositionally biased region" description="Low complexity" evidence="8">
    <location>
        <begin position="40"/>
        <end position="51"/>
    </location>
</feature>
<comment type="catalytic activity">
    <reaction evidence="1">
        <text>S-ubiquitinyl-[E2 ubiquitin-conjugating enzyme]-L-cysteine + [acceptor protein]-L-lysine = [E2 ubiquitin-conjugating enzyme]-L-cysteine + N(6)-ubiquitinyl-[acceptor protein]-L-lysine.</text>
        <dbReference type="EC" id="2.3.2.27"/>
    </reaction>
</comment>
<feature type="compositionally biased region" description="Polar residues" evidence="8">
    <location>
        <begin position="205"/>
        <end position="217"/>
    </location>
</feature>
<dbReference type="EMBL" id="BMAC01000236">
    <property type="protein sequence ID" value="GFP91138.1"/>
    <property type="molecule type" value="Genomic_DNA"/>
</dbReference>
<evidence type="ECO:0000313" key="9">
    <source>
        <dbReference type="EMBL" id="GFP91138.1"/>
    </source>
</evidence>
<evidence type="ECO:0000256" key="6">
    <source>
        <dbReference type="ARBA" id="ARBA00022786"/>
    </source>
</evidence>
<name>A0A830C1Y6_9LAMI</name>
<keyword evidence="7" id="KW-0862">Zinc</keyword>
<evidence type="ECO:0000256" key="1">
    <source>
        <dbReference type="ARBA" id="ARBA00000900"/>
    </source>
</evidence>
<dbReference type="PANTHER" id="PTHR22937:SF216">
    <property type="entry name" value="RING-TYPE E3 UBIQUITIN TRANSFERASE"/>
    <property type="match status" value="1"/>
</dbReference>
<keyword evidence="4" id="KW-0479">Metal-binding</keyword>
<dbReference type="GO" id="GO:0008270">
    <property type="term" value="F:zinc ion binding"/>
    <property type="evidence" value="ECO:0007669"/>
    <property type="project" value="UniProtKB-KW"/>
</dbReference>
<dbReference type="OrthoDB" id="8062037at2759"/>
<dbReference type="InterPro" id="IPR045191">
    <property type="entry name" value="MBR1/2-like"/>
</dbReference>
<dbReference type="Proteomes" id="UP000653305">
    <property type="component" value="Unassembled WGS sequence"/>
</dbReference>
<evidence type="ECO:0000256" key="7">
    <source>
        <dbReference type="ARBA" id="ARBA00022833"/>
    </source>
</evidence>
<feature type="region of interest" description="Disordered" evidence="8">
    <location>
        <begin position="150"/>
        <end position="171"/>
    </location>
</feature>
<feature type="region of interest" description="Disordered" evidence="8">
    <location>
        <begin position="183"/>
        <end position="220"/>
    </location>
</feature>
<dbReference type="GO" id="GO:0061630">
    <property type="term" value="F:ubiquitin protein ligase activity"/>
    <property type="evidence" value="ECO:0007669"/>
    <property type="project" value="UniProtKB-EC"/>
</dbReference>
<keyword evidence="5" id="KW-0863">Zinc-finger</keyword>
<accession>A0A830C1Y6</accession>
<dbReference type="PANTHER" id="PTHR22937">
    <property type="entry name" value="E3 UBIQUITIN-PROTEIN LIGASE RNF165"/>
    <property type="match status" value="1"/>
</dbReference>